<evidence type="ECO:0008006" key="3">
    <source>
        <dbReference type="Google" id="ProtNLM"/>
    </source>
</evidence>
<dbReference type="EMBL" id="UGYW01000002">
    <property type="protein sequence ID" value="SUJ25766.1"/>
    <property type="molecule type" value="Genomic_DNA"/>
</dbReference>
<proteinExistence type="predicted"/>
<reference evidence="1 2" key="1">
    <citation type="submission" date="2018-06" db="EMBL/GenBank/DDBJ databases">
        <authorList>
            <consortium name="Pathogen Informatics"/>
            <person name="Doyle S."/>
        </authorList>
    </citation>
    <scope>NUCLEOTIDE SEQUENCE [LARGE SCALE GENOMIC DNA]</scope>
    <source>
        <strain evidence="1 2">NCTC11388</strain>
    </source>
</reference>
<dbReference type="InterPro" id="IPR025348">
    <property type="entry name" value="DUF4252"/>
</dbReference>
<sequence>MKTLFTPTLILISCFLLQSCLVKSRPNMDFVQHNSISKGAEIVSVKVPGLLLNPFLKSSIKELEEEDPMIAMLLKKLKSLKVMTISNDKKGLLMKDFNKYLAKNKFEEMASVYSDGSVVSINGKMKGDRIKRLMLGIADDDELVFLDIKSDLDLNELAQMISYYEQKQEKQKQDKM</sequence>
<name>A0A380CPJ8_SPHSI</name>
<evidence type="ECO:0000313" key="2">
    <source>
        <dbReference type="Proteomes" id="UP000254893"/>
    </source>
</evidence>
<dbReference type="PROSITE" id="PS51257">
    <property type="entry name" value="PROKAR_LIPOPROTEIN"/>
    <property type="match status" value="1"/>
</dbReference>
<gene>
    <name evidence="1" type="ORF">NCTC11388_03816</name>
</gene>
<dbReference type="Pfam" id="PF14060">
    <property type="entry name" value="DUF4252"/>
    <property type="match status" value="1"/>
</dbReference>
<accession>A0A380CPJ8</accession>
<dbReference type="RefSeq" id="WP_258862385.1">
    <property type="nucleotide sequence ID" value="NZ_UGYW01000002.1"/>
</dbReference>
<dbReference type="Proteomes" id="UP000254893">
    <property type="component" value="Unassembled WGS sequence"/>
</dbReference>
<evidence type="ECO:0000313" key="1">
    <source>
        <dbReference type="EMBL" id="SUJ25766.1"/>
    </source>
</evidence>
<organism evidence="1 2">
    <name type="scientific">Sphingobacterium spiritivorum</name>
    <name type="common">Flavobacterium spiritivorum</name>
    <dbReference type="NCBI Taxonomy" id="258"/>
    <lineage>
        <taxon>Bacteria</taxon>
        <taxon>Pseudomonadati</taxon>
        <taxon>Bacteroidota</taxon>
        <taxon>Sphingobacteriia</taxon>
        <taxon>Sphingobacteriales</taxon>
        <taxon>Sphingobacteriaceae</taxon>
        <taxon>Sphingobacterium</taxon>
    </lineage>
</organism>
<protein>
    <recommendedName>
        <fullName evidence="3">DUF4252 domain-containing protein</fullName>
    </recommendedName>
</protein>
<dbReference type="AlphaFoldDB" id="A0A380CPJ8"/>